<dbReference type="GeneID" id="29066304"/>
<sequence length="171" mass="18798">MHPHQDPRTRGRACTGRGHGQHQVLAHEPAARCWPSSCCRRASSFAGSGSDVLVLVGVMARPARAPHTCEASTHDKRSAMVRRSSGRYATLTAGLLKRNPRPRCYRCGQPIDTAIKYPDPDSMSLEHIKPVSLYPQLEYDPLNVTLSHLGCNIRAGNKLDIPAHGTVSQQW</sequence>
<dbReference type="Proteomes" id="UP000204227">
    <property type="component" value="Segment"/>
</dbReference>
<dbReference type="EMBL" id="KU984979">
    <property type="protein sequence ID" value="ANH49922.1"/>
    <property type="molecule type" value="Genomic_DNA"/>
</dbReference>
<dbReference type="RefSeq" id="YP_009287732.1">
    <property type="nucleotide sequence ID" value="NC_031076.1"/>
</dbReference>
<accession>A0A173G9F4</accession>
<reference evidence="2 3" key="1">
    <citation type="submission" date="2016-05" db="EMBL/GenBank/DDBJ databases">
        <title>Dynamic interactions between prophages, induce lysis in Propionibacterium acnes.</title>
        <authorList>
            <person name="Brown T.L."/>
            <person name="Tucci J."/>
            <person name="Dyson Z.A."/>
            <person name="Petrovski S."/>
        </authorList>
    </citation>
    <scope>NUCLEOTIDE SEQUENCE [LARGE SCALE GENOMIC DNA]</scope>
</reference>
<dbReference type="Gene3D" id="1.10.30.50">
    <property type="match status" value="1"/>
</dbReference>
<gene>
    <name evidence="2" type="ORF">PFR1_56</name>
</gene>
<evidence type="ECO:0000313" key="2">
    <source>
        <dbReference type="EMBL" id="ANH49922.1"/>
    </source>
</evidence>
<protein>
    <recommendedName>
        <fullName evidence="4">HNH endonuclease</fullName>
    </recommendedName>
</protein>
<evidence type="ECO:0008006" key="4">
    <source>
        <dbReference type="Google" id="ProtNLM"/>
    </source>
</evidence>
<feature type="region of interest" description="Disordered" evidence="1">
    <location>
        <begin position="1"/>
        <end position="20"/>
    </location>
</feature>
<evidence type="ECO:0000256" key="1">
    <source>
        <dbReference type="SAM" id="MobiDB-lite"/>
    </source>
</evidence>
<proteinExistence type="predicted"/>
<evidence type="ECO:0000313" key="3">
    <source>
        <dbReference type="Proteomes" id="UP000204227"/>
    </source>
</evidence>
<organism evidence="2 3">
    <name type="scientific">Propionibacterium phage PFR1</name>
    <dbReference type="NCBI Taxonomy" id="1838137"/>
    <lineage>
        <taxon>Viruses</taxon>
        <taxon>Duplodnaviria</taxon>
        <taxon>Heunggongvirae</taxon>
        <taxon>Uroviricota</taxon>
        <taxon>Caudoviricetes</taxon>
        <taxon>Pulverervirus</taxon>
        <taxon>Pulverervirus PFR1</taxon>
    </lineage>
</organism>
<dbReference type="KEGG" id="vg:29066304"/>
<keyword evidence="3" id="KW-1185">Reference proteome</keyword>
<name>A0A173G9F4_9CAUD</name>